<reference evidence="2 3" key="1">
    <citation type="submission" date="2014-11" db="EMBL/GenBank/DDBJ databases">
        <title>Genome sequence of Flavihumibacter solisilvae 3-3.</title>
        <authorList>
            <person name="Zhou G."/>
            <person name="Li M."/>
            <person name="Wang G."/>
        </authorList>
    </citation>
    <scope>NUCLEOTIDE SEQUENCE [LARGE SCALE GENOMIC DNA]</scope>
    <source>
        <strain evidence="2 3">3-3</strain>
    </source>
</reference>
<dbReference type="Pfam" id="PF19920">
    <property type="entry name" value="bpX4"/>
    <property type="match status" value="1"/>
</dbReference>
<gene>
    <name evidence="2" type="ORF">OI18_21770</name>
</gene>
<name>A0A0C1IEN2_9BACT</name>
<evidence type="ECO:0000259" key="1">
    <source>
        <dbReference type="Pfam" id="PF19920"/>
    </source>
</evidence>
<protein>
    <recommendedName>
        <fullName evidence="1">MoxR-vWA-beta-propeller ternary system domain-containing protein</fullName>
    </recommendedName>
</protein>
<dbReference type="OrthoDB" id="886582at2"/>
<dbReference type="STRING" id="1349421.OI18_21770"/>
<proteinExistence type="predicted"/>
<evidence type="ECO:0000313" key="3">
    <source>
        <dbReference type="Proteomes" id="UP000031408"/>
    </source>
</evidence>
<keyword evidence="3" id="KW-1185">Reference proteome</keyword>
<sequence>MPHSPGSRFLDAIYLLRTEESLTLHNGLHQADTNEDSIVMDFLLEEYERERLEYPGTPPAFNAAVALWGARTCYFAAQLLLFRKHAPEEISSLLPSYEGEITAAAMLSADLCLRFVPAIAHKAAAIDPNDPLVPLLVKHLETWHYSGLLLNQPPANPDLVTVTGDACLQQLYVNRIIETRNQKLAETPPLNKEINATLGNHRDTFWN</sequence>
<accession>A0A0C1IEN2</accession>
<dbReference type="RefSeq" id="WP_152616924.1">
    <property type="nucleotide sequence ID" value="NZ_JSVC01000034.1"/>
</dbReference>
<dbReference type="Proteomes" id="UP000031408">
    <property type="component" value="Unassembled WGS sequence"/>
</dbReference>
<dbReference type="InterPro" id="IPR045549">
    <property type="entry name" value="bpX4"/>
</dbReference>
<feature type="domain" description="MoxR-vWA-beta-propeller ternary system" evidence="1">
    <location>
        <begin position="9"/>
        <end position="207"/>
    </location>
</feature>
<dbReference type="EMBL" id="JSVC01000034">
    <property type="protein sequence ID" value="KIC92615.1"/>
    <property type="molecule type" value="Genomic_DNA"/>
</dbReference>
<dbReference type="AlphaFoldDB" id="A0A0C1IEN2"/>
<evidence type="ECO:0000313" key="2">
    <source>
        <dbReference type="EMBL" id="KIC92615.1"/>
    </source>
</evidence>
<comment type="caution">
    <text evidence="2">The sequence shown here is derived from an EMBL/GenBank/DDBJ whole genome shotgun (WGS) entry which is preliminary data.</text>
</comment>
<organism evidence="2 3">
    <name type="scientific">Flavihumibacter solisilvae</name>
    <dbReference type="NCBI Taxonomy" id="1349421"/>
    <lineage>
        <taxon>Bacteria</taxon>
        <taxon>Pseudomonadati</taxon>
        <taxon>Bacteroidota</taxon>
        <taxon>Chitinophagia</taxon>
        <taxon>Chitinophagales</taxon>
        <taxon>Chitinophagaceae</taxon>
        <taxon>Flavihumibacter</taxon>
    </lineage>
</organism>